<reference evidence="1 2" key="1">
    <citation type="submission" date="2014-02" db="EMBL/GenBank/DDBJ databases">
        <title>The Genome Sequence of Trichophyton rubrum (morphotype soudanense) CBS 452.61.</title>
        <authorList>
            <consortium name="The Broad Institute Genomics Platform"/>
            <person name="Cuomo C.A."/>
            <person name="White T.C."/>
            <person name="Graser Y."/>
            <person name="Martinez-Rossi N."/>
            <person name="Heitman J."/>
            <person name="Young S.K."/>
            <person name="Zeng Q."/>
            <person name="Gargeya S."/>
            <person name="Abouelleil A."/>
            <person name="Alvarado L."/>
            <person name="Chapman S.B."/>
            <person name="Gainer-Dewar J."/>
            <person name="Goldberg J."/>
            <person name="Griggs A."/>
            <person name="Gujja S."/>
            <person name="Hansen M."/>
            <person name="Howarth C."/>
            <person name="Imamovic A."/>
            <person name="Larimer J."/>
            <person name="Martinez D."/>
            <person name="Murphy C."/>
            <person name="Pearson M.D."/>
            <person name="Persinoti G."/>
            <person name="Poon T."/>
            <person name="Priest M."/>
            <person name="Roberts A.D."/>
            <person name="Saif S."/>
            <person name="Shea T.D."/>
            <person name="Sykes S.N."/>
            <person name="Wortman J."/>
            <person name="Nusbaum C."/>
            <person name="Birren B."/>
        </authorList>
    </citation>
    <scope>NUCLEOTIDE SEQUENCE [LARGE SCALE GENOMIC DNA]</scope>
    <source>
        <strain evidence="1 2">CBS 452.61</strain>
    </source>
</reference>
<gene>
    <name evidence="1" type="ORF">H105_08660</name>
</gene>
<keyword evidence="2" id="KW-1185">Reference proteome</keyword>
<proteinExistence type="predicted"/>
<organism evidence="1 2">
    <name type="scientific">Trichophyton soudanense CBS 452.61</name>
    <dbReference type="NCBI Taxonomy" id="1215331"/>
    <lineage>
        <taxon>Eukaryota</taxon>
        <taxon>Fungi</taxon>
        <taxon>Dikarya</taxon>
        <taxon>Ascomycota</taxon>
        <taxon>Pezizomycotina</taxon>
        <taxon>Eurotiomycetes</taxon>
        <taxon>Eurotiomycetidae</taxon>
        <taxon>Onygenales</taxon>
        <taxon>Arthrodermataceae</taxon>
        <taxon>Trichophyton</taxon>
    </lineage>
</organism>
<evidence type="ECO:0000313" key="1">
    <source>
        <dbReference type="EMBL" id="EZF68882.1"/>
    </source>
</evidence>
<protein>
    <submittedName>
        <fullName evidence="1">Uncharacterized protein</fullName>
    </submittedName>
</protein>
<dbReference type="EMBL" id="KK208946">
    <property type="protein sequence ID" value="EZF68882.1"/>
    <property type="molecule type" value="Genomic_DNA"/>
</dbReference>
<name>A0A022XDZ5_TRISD</name>
<dbReference type="AlphaFoldDB" id="A0A022XDZ5"/>
<accession>A0A022XDZ5</accession>
<dbReference type="Proteomes" id="UP000023623">
    <property type="component" value="Unassembled WGS sequence"/>
</dbReference>
<sequence length="95" mass="10801">MSTFKAVDITGLDKVELMLALYAKAWPSMYDIGRLSAEEALRFFDEQKGNFDYVNGRCFKCNLSGDSVDPRLYDRDAGEGRFQEIVTMLRKSNSS</sequence>
<evidence type="ECO:0000313" key="2">
    <source>
        <dbReference type="Proteomes" id="UP000023623"/>
    </source>
</evidence>
<dbReference type="OrthoDB" id="4507898at2759"/>
<dbReference type="HOGENOM" id="CLU_2372356_0_0_1"/>